<evidence type="ECO:0000313" key="2">
    <source>
        <dbReference type="Proteomes" id="UP000324800"/>
    </source>
</evidence>
<dbReference type="AlphaFoldDB" id="A0A5J4VPA6"/>
<proteinExistence type="predicted"/>
<evidence type="ECO:0000313" key="1">
    <source>
        <dbReference type="EMBL" id="KAA6384422.1"/>
    </source>
</evidence>
<organism evidence="1 2">
    <name type="scientific">Streblomastix strix</name>
    <dbReference type="NCBI Taxonomy" id="222440"/>
    <lineage>
        <taxon>Eukaryota</taxon>
        <taxon>Metamonada</taxon>
        <taxon>Preaxostyla</taxon>
        <taxon>Oxymonadida</taxon>
        <taxon>Streblomastigidae</taxon>
        <taxon>Streblomastix</taxon>
    </lineage>
</organism>
<dbReference type="Proteomes" id="UP000324800">
    <property type="component" value="Unassembled WGS sequence"/>
</dbReference>
<accession>A0A5J4VPA6</accession>
<comment type="caution">
    <text evidence="1">The sequence shown here is derived from an EMBL/GenBank/DDBJ whole genome shotgun (WGS) entry which is preliminary data.</text>
</comment>
<protein>
    <submittedName>
        <fullName evidence="1">Uncharacterized protein</fullName>
    </submittedName>
</protein>
<dbReference type="EMBL" id="SNRW01005769">
    <property type="protein sequence ID" value="KAA6384422.1"/>
    <property type="molecule type" value="Genomic_DNA"/>
</dbReference>
<sequence>MPTHEGQDGLNDVKLSKATDHDFFMNRARLTADPKLSFGAIERRGNYAIAVSGGMWQETKGPITTCTRESVLGERSRYEQMLAARDADELTVFE</sequence>
<name>A0A5J4VPA6_9EUKA</name>
<reference evidence="1 2" key="1">
    <citation type="submission" date="2019-03" db="EMBL/GenBank/DDBJ databases">
        <title>Single cell metagenomics reveals metabolic interactions within the superorganism composed of flagellate Streblomastix strix and complex community of Bacteroidetes bacteria on its surface.</title>
        <authorList>
            <person name="Treitli S.C."/>
            <person name="Kolisko M."/>
            <person name="Husnik F."/>
            <person name="Keeling P."/>
            <person name="Hampl V."/>
        </authorList>
    </citation>
    <scope>NUCLEOTIDE SEQUENCE [LARGE SCALE GENOMIC DNA]</scope>
    <source>
        <strain evidence="1">ST1C</strain>
    </source>
</reference>
<gene>
    <name evidence="1" type="ORF">EZS28_020052</name>
</gene>